<dbReference type="UniPathway" id="UPA00143"/>
<name>A0A6C0HUP1_9ZZZZ</name>
<organism evidence="5">
    <name type="scientific">viral metagenome</name>
    <dbReference type="NCBI Taxonomy" id="1070528"/>
    <lineage>
        <taxon>unclassified sequences</taxon>
        <taxon>metagenomes</taxon>
        <taxon>organismal metagenomes</taxon>
    </lineage>
</organism>
<comment type="pathway">
    <text evidence="1">Protein modification; protein ubiquitination.</text>
</comment>
<keyword evidence="3" id="KW-0436">Ligase</keyword>
<dbReference type="GO" id="GO:0019948">
    <property type="term" value="F:SUMO activating enzyme activity"/>
    <property type="evidence" value="ECO:0007669"/>
    <property type="project" value="TreeGrafter"/>
</dbReference>
<evidence type="ECO:0000313" key="5">
    <source>
        <dbReference type="EMBL" id="QHT84421.1"/>
    </source>
</evidence>
<dbReference type="GO" id="GO:0016567">
    <property type="term" value="P:protein ubiquitination"/>
    <property type="evidence" value="ECO:0007669"/>
    <property type="project" value="UniProtKB-UniPathway"/>
</dbReference>
<dbReference type="Gene3D" id="3.40.50.720">
    <property type="entry name" value="NAD(P)-binding Rossmann-like Domain"/>
    <property type="match status" value="3"/>
</dbReference>
<dbReference type="Pfam" id="PF00899">
    <property type="entry name" value="ThiF"/>
    <property type="match status" value="1"/>
</dbReference>
<protein>
    <recommendedName>
        <fullName evidence="4">Ubiquitin-activating enzyme E1 C-terminal domain-containing protein</fullName>
    </recommendedName>
</protein>
<feature type="domain" description="Ubiquitin-activating enzyme E1 C-terminal" evidence="4">
    <location>
        <begin position="661"/>
        <end position="773"/>
    </location>
</feature>
<dbReference type="InterPro" id="IPR018965">
    <property type="entry name" value="Ub-activating_enz_E1_C"/>
</dbReference>
<dbReference type="GO" id="GO:0031510">
    <property type="term" value="C:SUMO activating enzyme complex"/>
    <property type="evidence" value="ECO:0007669"/>
    <property type="project" value="TreeGrafter"/>
</dbReference>
<dbReference type="EMBL" id="MN740017">
    <property type="protein sequence ID" value="QHT84421.1"/>
    <property type="molecule type" value="Genomic_DNA"/>
</dbReference>
<dbReference type="Pfam" id="PF10585">
    <property type="entry name" value="UBA_E1_SCCH"/>
    <property type="match status" value="2"/>
</dbReference>
<dbReference type="InterPro" id="IPR042063">
    <property type="entry name" value="Ubi_acti_E1_SCCH"/>
</dbReference>
<dbReference type="GO" id="GO:0016925">
    <property type="term" value="P:protein sumoylation"/>
    <property type="evidence" value="ECO:0007669"/>
    <property type="project" value="TreeGrafter"/>
</dbReference>
<dbReference type="PANTHER" id="PTHR10953:SF4">
    <property type="entry name" value="UBIQUITIN-ACTIVATING ENZYME E1 C-TERMINAL DOMAIN-CONTAINING PROTEIN"/>
    <property type="match status" value="1"/>
</dbReference>
<dbReference type="SUPFAM" id="SSF69572">
    <property type="entry name" value="Activating enzymes of the ubiquitin-like proteins"/>
    <property type="match status" value="2"/>
</dbReference>
<accession>A0A6C0HUP1</accession>
<sequence>MTDSLYDRQSRTYGLDATSKLLDSTVYIIGLKNGYAAEICKNLSLSGVKNIILVGDEIIDENDKINCMFYRKAPIGSYCWDVINDYINITHISHINNINNSCVVVINKSYDEALELNKQIRFKNSKMVYLVAGGLAGSIFVDANVNHQVYDLTGESKDPVVIKDIIDNKIICNKHNFTFGDRVKLTNLVGCNLEYYNDEFTIINTNNHSITINHNNDYNPNIKFINGTIEYVKTKRIFNHFEMNYNDSSDIYKNLNSMIISNDCDDIKIKNSFKYTFQPTISIMGGFVSSEVIKLLTNKYTPIDQWFDWSDFNINIEDIENINEYLNKNIVMIGCGALGCEWLKNLTMMGFKNIKIIDPDHIEKSNLSRQFLFRNEDIGKSKCMTAIKTIKEIVDDNINLIGYDRKLTSEDIDFTSNVFKEADIVISALDNIQARKYVDSICFDKCLPLFESGTMGMKCNTLPIIPYLTETYSNNNTDSDENQSEFPACTIKNFPNCIQHTIHWARDYFEDLKKEQIDATTLCSKLFIDNINELLKQFPPNHVVDEQLFWSHGKLCPKVLDINDDCCIKFIEATNNIYKLIINNNIEFDKDNDCHIEWITTASNCRASNYGINNESIYTTKGIAGKIIPAVATTTATTVGLIAIELLKYITNINNINIDIYRSWFLNMADNTIVYSEPNSIKPITINGQKINGWTKFKYTKDSLLKEFIDYYNDLFKVNIEMVLYNSTIIHTDFMDININRNLSTIFNELEIDITNNEVSITLLAGEDELPLINVLLKCFY</sequence>
<comment type="similarity">
    <text evidence="2">Belongs to the ubiquitin-activating E1 family.</text>
</comment>
<dbReference type="GO" id="GO:0005737">
    <property type="term" value="C:cytoplasm"/>
    <property type="evidence" value="ECO:0007669"/>
    <property type="project" value="TreeGrafter"/>
</dbReference>
<dbReference type="SMART" id="SM00985">
    <property type="entry name" value="UBA_e1_C"/>
    <property type="match status" value="1"/>
</dbReference>
<dbReference type="InterPro" id="IPR000594">
    <property type="entry name" value="ThiF_NAD_FAD-bd"/>
</dbReference>
<dbReference type="InterPro" id="IPR045886">
    <property type="entry name" value="ThiF/MoeB/HesA"/>
</dbReference>
<evidence type="ECO:0000256" key="3">
    <source>
        <dbReference type="ARBA" id="ARBA00022598"/>
    </source>
</evidence>
<dbReference type="InterPro" id="IPR019572">
    <property type="entry name" value="UBA_E1_SCCH"/>
</dbReference>
<reference evidence="5" key="1">
    <citation type="journal article" date="2020" name="Nature">
        <title>Giant virus diversity and host interactions through global metagenomics.</title>
        <authorList>
            <person name="Schulz F."/>
            <person name="Roux S."/>
            <person name="Paez-Espino D."/>
            <person name="Jungbluth S."/>
            <person name="Walsh D.A."/>
            <person name="Denef V.J."/>
            <person name="McMahon K.D."/>
            <person name="Konstantinidis K.T."/>
            <person name="Eloe-Fadrosh E.A."/>
            <person name="Kyrpides N.C."/>
            <person name="Woyke T."/>
        </authorList>
    </citation>
    <scope>NUCLEOTIDE SEQUENCE</scope>
    <source>
        <strain evidence="5">GVMAG-M-3300023184-177</strain>
    </source>
</reference>
<evidence type="ECO:0000256" key="1">
    <source>
        <dbReference type="ARBA" id="ARBA00004906"/>
    </source>
</evidence>
<dbReference type="AlphaFoldDB" id="A0A6C0HUP1"/>
<dbReference type="Gene3D" id="1.10.10.2660">
    <property type="entry name" value="Ubiquitin-activating enzyme E1, SCCH domain"/>
    <property type="match status" value="3"/>
</dbReference>
<evidence type="ECO:0000259" key="4">
    <source>
        <dbReference type="SMART" id="SM00985"/>
    </source>
</evidence>
<proteinExistence type="inferred from homology"/>
<dbReference type="PANTHER" id="PTHR10953">
    <property type="entry name" value="UBIQUITIN-ACTIVATING ENZYME E1"/>
    <property type="match status" value="1"/>
</dbReference>
<evidence type="ECO:0000256" key="2">
    <source>
        <dbReference type="ARBA" id="ARBA00005673"/>
    </source>
</evidence>
<dbReference type="InterPro" id="IPR035985">
    <property type="entry name" value="Ubiquitin-activating_enz"/>
</dbReference>